<dbReference type="Ensembl" id="ENSPMGT00000020640.1">
    <property type="protein sequence ID" value="ENSPMGP00000019364.1"/>
    <property type="gene ID" value="ENSPMGG00000015727.1"/>
</dbReference>
<dbReference type="InterPro" id="IPR007110">
    <property type="entry name" value="Ig-like_dom"/>
</dbReference>
<dbReference type="InterPro" id="IPR050413">
    <property type="entry name" value="TCR_beta_variable"/>
</dbReference>
<proteinExistence type="predicted"/>
<dbReference type="GO" id="GO:0005886">
    <property type="term" value="C:plasma membrane"/>
    <property type="evidence" value="ECO:0007669"/>
    <property type="project" value="TreeGrafter"/>
</dbReference>
<dbReference type="Proteomes" id="UP000261520">
    <property type="component" value="Unplaced"/>
</dbReference>
<sequence length="119" mass="13630">MNLIFGDWIKLDYILIFLFISTDLAMAVKFQQSSSIIANQSIKCHHDDSGMNVMLWYKQLHDGQMKLIVYSHIGADPDFEKDFKKRFAMRRTDIQTGALIISNVEPNDSATYFCAASTQ</sequence>
<name>A0A3B4ARY8_9GOBI</name>
<keyword evidence="5" id="KW-1185">Reference proteome</keyword>
<feature type="domain" description="Ig-like" evidence="3">
    <location>
        <begin position="32"/>
        <end position="119"/>
    </location>
</feature>
<dbReference type="STRING" id="409849.ENSPMGP00000019364"/>
<dbReference type="PROSITE" id="PS50835">
    <property type="entry name" value="IG_LIKE"/>
    <property type="match status" value="1"/>
</dbReference>
<dbReference type="PANTHER" id="PTHR23268:SF102">
    <property type="entry name" value="IMMUNOGLOBULIN V-SET DOMAIN-CONTAINING PROTEIN"/>
    <property type="match status" value="1"/>
</dbReference>
<keyword evidence="2" id="KW-0391">Immunity</keyword>
<dbReference type="InterPro" id="IPR013106">
    <property type="entry name" value="Ig_V-set"/>
</dbReference>
<reference evidence="4" key="1">
    <citation type="submission" date="2025-08" db="UniProtKB">
        <authorList>
            <consortium name="Ensembl"/>
        </authorList>
    </citation>
    <scope>IDENTIFICATION</scope>
</reference>
<dbReference type="AlphaFoldDB" id="A0A3B4ARY8"/>
<reference evidence="4" key="2">
    <citation type="submission" date="2025-09" db="UniProtKB">
        <authorList>
            <consortium name="Ensembl"/>
        </authorList>
    </citation>
    <scope>IDENTIFICATION</scope>
</reference>
<dbReference type="SMART" id="SM00406">
    <property type="entry name" value="IGv"/>
    <property type="match status" value="1"/>
</dbReference>
<evidence type="ECO:0000313" key="4">
    <source>
        <dbReference type="Ensembl" id="ENSPMGP00000019364.1"/>
    </source>
</evidence>
<dbReference type="InterPro" id="IPR013783">
    <property type="entry name" value="Ig-like_fold"/>
</dbReference>
<dbReference type="SUPFAM" id="SSF48726">
    <property type="entry name" value="Immunoglobulin"/>
    <property type="match status" value="1"/>
</dbReference>
<evidence type="ECO:0000313" key="5">
    <source>
        <dbReference type="Proteomes" id="UP000261520"/>
    </source>
</evidence>
<organism evidence="4 5">
    <name type="scientific">Periophthalmus magnuspinnatus</name>
    <dbReference type="NCBI Taxonomy" id="409849"/>
    <lineage>
        <taxon>Eukaryota</taxon>
        <taxon>Metazoa</taxon>
        <taxon>Chordata</taxon>
        <taxon>Craniata</taxon>
        <taxon>Vertebrata</taxon>
        <taxon>Euteleostomi</taxon>
        <taxon>Actinopterygii</taxon>
        <taxon>Neopterygii</taxon>
        <taxon>Teleostei</taxon>
        <taxon>Neoteleostei</taxon>
        <taxon>Acanthomorphata</taxon>
        <taxon>Gobiaria</taxon>
        <taxon>Gobiiformes</taxon>
        <taxon>Gobioidei</taxon>
        <taxon>Gobiidae</taxon>
        <taxon>Oxudercinae</taxon>
        <taxon>Periophthalmus</taxon>
    </lineage>
</organism>
<dbReference type="GO" id="GO:0007166">
    <property type="term" value="P:cell surface receptor signaling pathway"/>
    <property type="evidence" value="ECO:0007669"/>
    <property type="project" value="TreeGrafter"/>
</dbReference>
<dbReference type="Gene3D" id="2.60.40.10">
    <property type="entry name" value="Immunoglobulins"/>
    <property type="match status" value="1"/>
</dbReference>
<accession>A0A3B4ARY8</accession>
<evidence type="ECO:0000256" key="2">
    <source>
        <dbReference type="ARBA" id="ARBA00022859"/>
    </source>
</evidence>
<dbReference type="GO" id="GO:0002376">
    <property type="term" value="P:immune system process"/>
    <property type="evidence" value="ECO:0007669"/>
    <property type="project" value="UniProtKB-KW"/>
</dbReference>
<dbReference type="PANTHER" id="PTHR23268">
    <property type="entry name" value="T-CELL RECEPTOR BETA CHAIN"/>
    <property type="match status" value="1"/>
</dbReference>
<evidence type="ECO:0000259" key="3">
    <source>
        <dbReference type="PROSITE" id="PS50835"/>
    </source>
</evidence>
<evidence type="ECO:0000256" key="1">
    <source>
        <dbReference type="ARBA" id="ARBA00022729"/>
    </source>
</evidence>
<protein>
    <recommendedName>
        <fullName evidence="3">Ig-like domain-containing protein</fullName>
    </recommendedName>
</protein>
<keyword evidence="1" id="KW-0732">Signal</keyword>
<dbReference type="InterPro" id="IPR036179">
    <property type="entry name" value="Ig-like_dom_sf"/>
</dbReference>
<dbReference type="Pfam" id="PF07686">
    <property type="entry name" value="V-set"/>
    <property type="match status" value="1"/>
</dbReference>